<evidence type="ECO:0000313" key="2">
    <source>
        <dbReference type="Proteomes" id="UP000283095"/>
    </source>
</evidence>
<evidence type="ECO:0000313" key="1">
    <source>
        <dbReference type="EMBL" id="AZV45237.1"/>
    </source>
</evidence>
<dbReference type="Proteomes" id="UP000283095">
    <property type="component" value="Chromosome"/>
</dbReference>
<accession>A0A3Q9RSI7</accession>
<proteinExistence type="predicted"/>
<gene>
    <name evidence="1" type="ORF">BAOM_4659</name>
</gene>
<dbReference type="EMBL" id="CP026095">
    <property type="protein sequence ID" value="AZV45237.1"/>
    <property type="molecule type" value="Genomic_DNA"/>
</dbReference>
<dbReference type="SUPFAM" id="SSF89360">
    <property type="entry name" value="HesB-like domain"/>
    <property type="match status" value="1"/>
</dbReference>
<reference evidence="1 2" key="1">
    <citation type="submission" date="2018-01" db="EMBL/GenBank/DDBJ databases">
        <title>Bacillus asahii Genome sequencing and assembly.</title>
        <authorList>
            <person name="Jiang H."/>
            <person name="Feng Y."/>
            <person name="Zhao F."/>
            <person name="Lin X."/>
        </authorList>
    </citation>
    <scope>NUCLEOTIDE SEQUENCE [LARGE SCALE GENOMIC DNA]</scope>
    <source>
        <strain evidence="1 2">OM18</strain>
    </source>
</reference>
<name>A0A3Q9RSI7_9BACI</name>
<dbReference type="InterPro" id="IPR035903">
    <property type="entry name" value="HesB-like_dom_sf"/>
</dbReference>
<protein>
    <submittedName>
        <fullName evidence="1">Uncharacterized protein</fullName>
    </submittedName>
</protein>
<sequence length="55" mass="6595">MKLKLTFEESIQTNDTEFVMNGMHFIIDKGEHHYFNNKQIDFIPDQTGFKQFEVI</sequence>
<dbReference type="KEGG" id="pasa:BAOM_4659"/>
<dbReference type="AlphaFoldDB" id="A0A3Q9RSI7"/>
<organism evidence="1 2">
    <name type="scientific">Peribacillus asahii</name>
    <dbReference type="NCBI Taxonomy" id="228899"/>
    <lineage>
        <taxon>Bacteria</taxon>
        <taxon>Bacillati</taxon>
        <taxon>Bacillota</taxon>
        <taxon>Bacilli</taxon>
        <taxon>Bacillales</taxon>
        <taxon>Bacillaceae</taxon>
        <taxon>Peribacillus</taxon>
    </lineage>
</organism>